<accession>A0A8S3PYA5</accession>
<sequence>MSINKLVRESGVVNQNDSWHGIKAVKSAMKKFPLENIYKTVLFEMEFRCFLSLFLYLLEYVESDSFCTKDSCQSVRHDPLQNKIIFEQDTLFAEIFLPSILKNTSSEISPPSDDSSLSITWPRYGSVVVNQEMIGEVGCQVITWTVTSLDFEPHDCISLADAYWYGGSELHYQRWPFSENVIELQEFVSEDVVVIKGSFGNVLEPFWINSNGVAIFVDESVPLHVSFNSSGSQLMCFKAKYNNALRKQSDDYPTLKYTLCKDKNILTVFQKLRQSIMDKPKNIPDLRMIKSPIWSTWAKYKVDIDQEKILRYADEINEYGFSNSQIEIDDMYSTKYGDFDFDSGKFHDPIEMIKQLKQKGFRVTVWVTPFANLDSKAFTDGTRHNYWLRDLSGNVPALVQWWQGIGAIIDPSNPNATSWYNNRLQRMKENYGIDSFKFDAGERTFIPIPFSSHKAMNNPNMFATKYVEMVSHHGNLIEVRCGYKSQKHPIFVRMADKESRWGYENGLKTIIPTALTFGILGYPFVLPDMIGGNGYGEVLAKDIILPDRELYIRWLQLTAYLPAMQFSFTPWDYDKEVIEIAHKMVRIHETVVTPLLLSYAEKSVQHGYPLIRAMWWIAPDDKETYNIDSQFMVGDRLMVAPILDSGVRQRDIYFPEGTWRDNLNGQNIDGGQWFKKYQVLIDQIATFYLL</sequence>
<dbReference type="SUPFAM" id="SSF51445">
    <property type="entry name" value="(Trans)glycosidases"/>
    <property type="match status" value="1"/>
</dbReference>
<dbReference type="AlphaFoldDB" id="A0A8S3PYA5"/>
<dbReference type="Proteomes" id="UP000683360">
    <property type="component" value="Unassembled WGS sequence"/>
</dbReference>
<evidence type="ECO:0000259" key="5">
    <source>
        <dbReference type="Pfam" id="PF01055"/>
    </source>
</evidence>
<keyword evidence="2 4" id="KW-0378">Hydrolase</keyword>
<dbReference type="Gene3D" id="2.60.40.1180">
    <property type="entry name" value="Golgi alpha-mannosidase II"/>
    <property type="match status" value="1"/>
</dbReference>
<dbReference type="InterPro" id="IPR000322">
    <property type="entry name" value="Glyco_hydro_31_TIM"/>
</dbReference>
<evidence type="ECO:0000256" key="3">
    <source>
        <dbReference type="ARBA" id="ARBA00023295"/>
    </source>
</evidence>
<dbReference type="GO" id="GO:0004553">
    <property type="term" value="F:hydrolase activity, hydrolyzing O-glycosyl compounds"/>
    <property type="evidence" value="ECO:0007669"/>
    <property type="project" value="InterPro"/>
</dbReference>
<evidence type="ECO:0000313" key="8">
    <source>
        <dbReference type="Proteomes" id="UP000683360"/>
    </source>
</evidence>
<organism evidence="7 8">
    <name type="scientific">Mytilus edulis</name>
    <name type="common">Blue mussel</name>
    <dbReference type="NCBI Taxonomy" id="6550"/>
    <lineage>
        <taxon>Eukaryota</taxon>
        <taxon>Metazoa</taxon>
        <taxon>Spiralia</taxon>
        <taxon>Lophotrochozoa</taxon>
        <taxon>Mollusca</taxon>
        <taxon>Bivalvia</taxon>
        <taxon>Autobranchia</taxon>
        <taxon>Pteriomorphia</taxon>
        <taxon>Mytilida</taxon>
        <taxon>Mytiloidea</taxon>
        <taxon>Mytilidae</taxon>
        <taxon>Mytilinae</taxon>
        <taxon>Mytilus</taxon>
    </lineage>
</organism>
<comment type="caution">
    <text evidence="7">The sequence shown here is derived from an EMBL/GenBank/DDBJ whole genome shotgun (WGS) entry which is preliminary data.</text>
</comment>
<evidence type="ECO:0000313" key="7">
    <source>
        <dbReference type="EMBL" id="CAG2187726.1"/>
    </source>
</evidence>
<feature type="domain" description="Glycosyl hydrolase family 31 C-terminal" evidence="6">
    <location>
        <begin position="607"/>
        <end position="687"/>
    </location>
</feature>
<dbReference type="Pfam" id="PF01055">
    <property type="entry name" value="Glyco_hydro_31_2nd"/>
    <property type="match status" value="1"/>
</dbReference>
<comment type="similarity">
    <text evidence="1 4">Belongs to the glycosyl hydrolase 31 family.</text>
</comment>
<dbReference type="SUPFAM" id="SSF51011">
    <property type="entry name" value="Glycosyl hydrolase domain"/>
    <property type="match status" value="1"/>
</dbReference>
<dbReference type="PANTHER" id="PTHR43053">
    <property type="entry name" value="GLYCOSIDASE FAMILY 31"/>
    <property type="match status" value="1"/>
</dbReference>
<dbReference type="Pfam" id="PF21365">
    <property type="entry name" value="Glyco_hydro_31_3rd"/>
    <property type="match status" value="1"/>
</dbReference>
<keyword evidence="8" id="KW-1185">Reference proteome</keyword>
<evidence type="ECO:0000256" key="4">
    <source>
        <dbReference type="RuleBase" id="RU361185"/>
    </source>
</evidence>
<dbReference type="InterPro" id="IPR048395">
    <property type="entry name" value="Glyco_hydro_31_C"/>
</dbReference>
<dbReference type="PANTHER" id="PTHR43053:SF4">
    <property type="entry name" value="MYOGENESIS-REGULATING GLYCOSIDASE"/>
    <property type="match status" value="1"/>
</dbReference>
<dbReference type="InterPro" id="IPR013780">
    <property type="entry name" value="Glyco_hydro_b"/>
</dbReference>
<gene>
    <name evidence="7" type="ORF">MEDL_3185</name>
</gene>
<evidence type="ECO:0000259" key="6">
    <source>
        <dbReference type="Pfam" id="PF21365"/>
    </source>
</evidence>
<dbReference type="GO" id="GO:0005975">
    <property type="term" value="P:carbohydrate metabolic process"/>
    <property type="evidence" value="ECO:0007669"/>
    <property type="project" value="InterPro"/>
</dbReference>
<evidence type="ECO:0000256" key="1">
    <source>
        <dbReference type="ARBA" id="ARBA00007806"/>
    </source>
</evidence>
<dbReference type="CDD" id="cd06592">
    <property type="entry name" value="GH31_NET37"/>
    <property type="match status" value="1"/>
</dbReference>
<dbReference type="OrthoDB" id="10070917at2759"/>
<dbReference type="InterPro" id="IPR017853">
    <property type="entry name" value="GH"/>
</dbReference>
<evidence type="ECO:0000256" key="2">
    <source>
        <dbReference type="ARBA" id="ARBA00022801"/>
    </source>
</evidence>
<reference evidence="7" key="1">
    <citation type="submission" date="2021-03" db="EMBL/GenBank/DDBJ databases">
        <authorList>
            <person name="Bekaert M."/>
        </authorList>
    </citation>
    <scope>NUCLEOTIDE SEQUENCE</scope>
</reference>
<name>A0A8S3PYA5_MYTED</name>
<keyword evidence="3 4" id="KW-0326">Glycosidase</keyword>
<dbReference type="Gene3D" id="3.20.20.80">
    <property type="entry name" value="Glycosidases"/>
    <property type="match status" value="1"/>
</dbReference>
<dbReference type="InterPro" id="IPR050985">
    <property type="entry name" value="Alpha-glycosidase_related"/>
</dbReference>
<proteinExistence type="inferred from homology"/>
<protein>
    <submittedName>
        <fullName evidence="7">Myogenesis-regulating glycosidase</fullName>
    </submittedName>
</protein>
<feature type="domain" description="Glycoside hydrolase family 31 TIM barrel" evidence="5">
    <location>
        <begin position="295"/>
        <end position="587"/>
    </location>
</feature>
<dbReference type="EMBL" id="CAJPWZ010000183">
    <property type="protein sequence ID" value="CAG2187726.1"/>
    <property type="molecule type" value="Genomic_DNA"/>
</dbReference>